<dbReference type="PANTHER" id="PTHR30344:SF7">
    <property type="entry name" value="DUF2415 DOMAIN-CONTAINING PROTEIN"/>
    <property type="match status" value="1"/>
</dbReference>
<gene>
    <name evidence="2" type="ORF">BDP27DRAFT_1232801</name>
</gene>
<proteinExistence type="inferred from homology"/>
<name>A0A9P5U1Z8_9AGAR</name>
<sequence>MNFTILAGGYDTFIATYLLNTVAGTLDVVSKFPAGTNTSWMNAHPTNASIFYAVNELSPIGAVQSYTTTPDGVLTGPHDTVSSEGGSPAFTAALSTGQVAVMNYDSGTGRIIPTDSTFLFFDGESAPLITFPPPVDNLSHPHMAYEFEGEVIVPDLGGDKLWRLTRSAGPGNWDITGLIPQPLFSGPRHMKIFDDRIFVIHELASTLTVQPIPAPPNGTSNIIDSKSIVPTGLPPGAAMAAAEILIPNPTSKFPTPYIYVSNRNTGVQDPRGDAIAIFEHVNQGQPDEQLRLITEVFTGLDQIRGMEIGLESNGGDEFLIAAGVAGSAGAVVYKRVDGGRNLTEVARNLDIPTRTTFIWLP</sequence>
<protein>
    <submittedName>
        <fullName evidence="2">Lactonase, 7-bladed beta-propeller-domain-containing protein</fullName>
    </submittedName>
</protein>
<comment type="similarity">
    <text evidence="1">Belongs to the cycloisomerase 2 family.</text>
</comment>
<dbReference type="OrthoDB" id="9972196at2759"/>
<evidence type="ECO:0000256" key="1">
    <source>
        <dbReference type="ARBA" id="ARBA00005564"/>
    </source>
</evidence>
<dbReference type="Gene3D" id="2.130.10.10">
    <property type="entry name" value="YVTN repeat-like/Quinoprotein amine dehydrogenase"/>
    <property type="match status" value="1"/>
</dbReference>
<dbReference type="InterPro" id="IPR050282">
    <property type="entry name" value="Cycloisomerase_2"/>
</dbReference>
<accession>A0A9P5U1Z8</accession>
<comment type="caution">
    <text evidence="2">The sequence shown here is derived from an EMBL/GenBank/DDBJ whole genome shotgun (WGS) entry which is preliminary data.</text>
</comment>
<reference evidence="2" key="1">
    <citation type="submission" date="2020-11" db="EMBL/GenBank/DDBJ databases">
        <authorList>
            <consortium name="DOE Joint Genome Institute"/>
            <person name="Ahrendt S."/>
            <person name="Riley R."/>
            <person name="Andreopoulos W."/>
            <person name="Labutti K."/>
            <person name="Pangilinan J."/>
            <person name="Ruiz-Duenas F.J."/>
            <person name="Barrasa J.M."/>
            <person name="Sanchez-Garcia M."/>
            <person name="Camarero S."/>
            <person name="Miyauchi S."/>
            <person name="Serrano A."/>
            <person name="Linde D."/>
            <person name="Babiker R."/>
            <person name="Drula E."/>
            <person name="Ayuso-Fernandez I."/>
            <person name="Pacheco R."/>
            <person name="Padilla G."/>
            <person name="Ferreira P."/>
            <person name="Barriuso J."/>
            <person name="Kellner H."/>
            <person name="Castanera R."/>
            <person name="Alfaro M."/>
            <person name="Ramirez L."/>
            <person name="Pisabarro A.G."/>
            <person name="Kuo A."/>
            <person name="Tritt A."/>
            <person name="Lipzen A."/>
            <person name="He G."/>
            <person name="Yan M."/>
            <person name="Ng V."/>
            <person name="Cullen D."/>
            <person name="Martin F."/>
            <person name="Rosso M.-N."/>
            <person name="Henrissat B."/>
            <person name="Hibbett D."/>
            <person name="Martinez A.T."/>
            <person name="Grigoriev I.V."/>
        </authorList>
    </citation>
    <scope>NUCLEOTIDE SEQUENCE</scope>
    <source>
        <strain evidence="2">AH 40177</strain>
    </source>
</reference>
<dbReference type="AlphaFoldDB" id="A0A9P5U1Z8"/>
<dbReference type="PANTHER" id="PTHR30344">
    <property type="entry name" value="6-PHOSPHOGLUCONOLACTONASE-RELATED"/>
    <property type="match status" value="1"/>
</dbReference>
<dbReference type="InterPro" id="IPR019405">
    <property type="entry name" value="Lactonase_7-beta_prop"/>
</dbReference>
<dbReference type="Proteomes" id="UP000772434">
    <property type="component" value="Unassembled WGS sequence"/>
</dbReference>
<evidence type="ECO:0000313" key="2">
    <source>
        <dbReference type="EMBL" id="KAF9062987.1"/>
    </source>
</evidence>
<organism evidence="2 3">
    <name type="scientific">Rhodocollybia butyracea</name>
    <dbReference type="NCBI Taxonomy" id="206335"/>
    <lineage>
        <taxon>Eukaryota</taxon>
        <taxon>Fungi</taxon>
        <taxon>Dikarya</taxon>
        <taxon>Basidiomycota</taxon>
        <taxon>Agaricomycotina</taxon>
        <taxon>Agaricomycetes</taxon>
        <taxon>Agaricomycetidae</taxon>
        <taxon>Agaricales</taxon>
        <taxon>Marasmiineae</taxon>
        <taxon>Omphalotaceae</taxon>
        <taxon>Rhodocollybia</taxon>
    </lineage>
</organism>
<dbReference type="InterPro" id="IPR011045">
    <property type="entry name" value="N2O_reductase_N"/>
</dbReference>
<dbReference type="InterPro" id="IPR015943">
    <property type="entry name" value="WD40/YVTN_repeat-like_dom_sf"/>
</dbReference>
<keyword evidence="3" id="KW-1185">Reference proteome</keyword>
<dbReference type="Pfam" id="PF10282">
    <property type="entry name" value="Lactonase"/>
    <property type="match status" value="1"/>
</dbReference>
<dbReference type="EMBL" id="JADNRY010000156">
    <property type="protein sequence ID" value="KAF9062987.1"/>
    <property type="molecule type" value="Genomic_DNA"/>
</dbReference>
<dbReference type="SUPFAM" id="SSF50974">
    <property type="entry name" value="Nitrous oxide reductase, N-terminal domain"/>
    <property type="match status" value="1"/>
</dbReference>
<dbReference type="GO" id="GO:0017057">
    <property type="term" value="F:6-phosphogluconolactonase activity"/>
    <property type="evidence" value="ECO:0007669"/>
    <property type="project" value="TreeGrafter"/>
</dbReference>
<evidence type="ECO:0000313" key="3">
    <source>
        <dbReference type="Proteomes" id="UP000772434"/>
    </source>
</evidence>